<dbReference type="Gene3D" id="3.30.420.340">
    <property type="entry name" value="UvrC, RNAse H endonuclease domain"/>
    <property type="match status" value="1"/>
</dbReference>
<dbReference type="GO" id="GO:0009380">
    <property type="term" value="C:excinuclease repair complex"/>
    <property type="evidence" value="ECO:0007669"/>
    <property type="project" value="TreeGrafter"/>
</dbReference>
<evidence type="ECO:0000256" key="3">
    <source>
        <dbReference type="ARBA" id="ARBA00022769"/>
    </source>
</evidence>
<dbReference type="PANTHER" id="PTHR30562">
    <property type="entry name" value="UVRC/OXIDOREDUCTASE"/>
    <property type="match status" value="1"/>
</dbReference>
<evidence type="ECO:0000256" key="5">
    <source>
        <dbReference type="ARBA" id="ARBA00023204"/>
    </source>
</evidence>
<dbReference type="STRING" id="1802362.A2806_02240"/>
<dbReference type="SMART" id="SM00465">
    <property type="entry name" value="GIYc"/>
    <property type="match status" value="1"/>
</dbReference>
<dbReference type="PANTHER" id="PTHR30562:SF1">
    <property type="entry name" value="UVRABC SYSTEM PROTEIN C"/>
    <property type="match status" value="1"/>
</dbReference>
<evidence type="ECO:0000259" key="8">
    <source>
        <dbReference type="PROSITE" id="PS50164"/>
    </source>
</evidence>
<dbReference type="PROSITE" id="PS50164">
    <property type="entry name" value="GIY_YIG"/>
    <property type="match status" value="1"/>
</dbReference>
<protein>
    <recommendedName>
        <fullName evidence="12">Excinuclease ABC subunit C</fullName>
    </recommendedName>
</protein>
<feature type="coiled-coil region" evidence="6">
    <location>
        <begin position="174"/>
        <end position="201"/>
    </location>
</feature>
<dbReference type="InterPro" id="IPR001943">
    <property type="entry name" value="UVR_dom"/>
</dbReference>
<comment type="caution">
    <text evidence="10">The sequence shown here is derived from an EMBL/GenBank/DDBJ whole genome shotgun (WGS) entry which is preliminary data.</text>
</comment>
<dbReference type="Pfam" id="PF02151">
    <property type="entry name" value="UVR"/>
    <property type="match status" value="1"/>
</dbReference>
<feature type="domain" description="GIY-YIG" evidence="8">
    <location>
        <begin position="10"/>
        <end position="89"/>
    </location>
</feature>
<evidence type="ECO:0000313" key="11">
    <source>
        <dbReference type="Proteomes" id="UP000177629"/>
    </source>
</evidence>
<keyword evidence="5" id="KW-0234">DNA repair</keyword>
<feature type="domain" description="UVR" evidence="7">
    <location>
        <begin position="200"/>
        <end position="235"/>
    </location>
</feature>
<dbReference type="Proteomes" id="UP000177629">
    <property type="component" value="Unassembled WGS sequence"/>
</dbReference>
<dbReference type="InterPro" id="IPR000305">
    <property type="entry name" value="GIY-YIG_endonuc"/>
</dbReference>
<organism evidence="10 11">
    <name type="scientific">Candidatus Terrybacteria bacterium RIFCSPHIGHO2_01_FULL_48_17</name>
    <dbReference type="NCBI Taxonomy" id="1802362"/>
    <lineage>
        <taxon>Bacteria</taxon>
        <taxon>Candidatus Terryibacteriota</taxon>
    </lineage>
</organism>
<accession>A0A1G2PJM0</accession>
<dbReference type="CDD" id="cd10434">
    <property type="entry name" value="GIY-YIG_UvrC_Cho"/>
    <property type="match status" value="1"/>
</dbReference>
<dbReference type="InterPro" id="IPR038476">
    <property type="entry name" value="UvrC_RNase_H_dom_sf"/>
</dbReference>
<name>A0A1G2PJM0_9BACT</name>
<evidence type="ECO:0000313" key="10">
    <source>
        <dbReference type="EMBL" id="OHA47841.1"/>
    </source>
</evidence>
<dbReference type="InterPro" id="IPR050066">
    <property type="entry name" value="UvrABC_protein_C"/>
</dbReference>
<dbReference type="Pfam" id="PF01541">
    <property type="entry name" value="GIY-YIG"/>
    <property type="match status" value="1"/>
</dbReference>
<evidence type="ECO:0000259" key="9">
    <source>
        <dbReference type="PROSITE" id="PS50165"/>
    </source>
</evidence>
<dbReference type="EMBL" id="MHSS01000013">
    <property type="protein sequence ID" value="OHA47841.1"/>
    <property type="molecule type" value="Genomic_DNA"/>
</dbReference>
<dbReference type="InterPro" id="IPR035901">
    <property type="entry name" value="GIY-YIG_endonuc_sf"/>
</dbReference>
<keyword evidence="6" id="KW-0175">Coiled coil</keyword>
<reference evidence="10 11" key="1">
    <citation type="journal article" date="2016" name="Nat. Commun.">
        <title>Thousands of microbial genomes shed light on interconnected biogeochemical processes in an aquifer system.</title>
        <authorList>
            <person name="Anantharaman K."/>
            <person name="Brown C.T."/>
            <person name="Hug L.A."/>
            <person name="Sharon I."/>
            <person name="Castelle C.J."/>
            <person name="Probst A.J."/>
            <person name="Thomas B.C."/>
            <person name="Singh A."/>
            <person name="Wilkins M.J."/>
            <person name="Karaoz U."/>
            <person name="Brodie E.L."/>
            <person name="Williams K.H."/>
            <person name="Hubbard S.S."/>
            <person name="Banfield J.F."/>
        </authorList>
    </citation>
    <scope>NUCLEOTIDE SEQUENCE [LARGE SCALE GENOMIC DNA]</scope>
</reference>
<dbReference type="FunFam" id="3.40.1440.10:FF:000001">
    <property type="entry name" value="UvrABC system protein C"/>
    <property type="match status" value="1"/>
</dbReference>
<evidence type="ECO:0000256" key="1">
    <source>
        <dbReference type="ARBA" id="ARBA00022490"/>
    </source>
</evidence>
<keyword evidence="3" id="KW-0228">DNA excision</keyword>
<dbReference type="Gene3D" id="4.10.860.10">
    <property type="entry name" value="UVR domain"/>
    <property type="match status" value="1"/>
</dbReference>
<dbReference type="InterPro" id="IPR036876">
    <property type="entry name" value="UVR_dom_sf"/>
</dbReference>
<dbReference type="GO" id="GO:0009381">
    <property type="term" value="F:excinuclease ABC activity"/>
    <property type="evidence" value="ECO:0007669"/>
    <property type="project" value="InterPro"/>
</dbReference>
<dbReference type="Gene3D" id="3.40.1440.10">
    <property type="entry name" value="GIY-YIG endonuclease"/>
    <property type="match status" value="1"/>
</dbReference>
<evidence type="ECO:0000256" key="4">
    <source>
        <dbReference type="ARBA" id="ARBA00022881"/>
    </source>
</evidence>
<dbReference type="PROSITE" id="PS50151">
    <property type="entry name" value="UVR"/>
    <property type="match status" value="1"/>
</dbReference>
<evidence type="ECO:0000259" key="7">
    <source>
        <dbReference type="PROSITE" id="PS50151"/>
    </source>
</evidence>
<evidence type="ECO:0000256" key="2">
    <source>
        <dbReference type="ARBA" id="ARBA00022763"/>
    </source>
</evidence>
<keyword evidence="4" id="KW-0267">Excision nuclease</keyword>
<proteinExistence type="predicted"/>
<dbReference type="InterPro" id="IPR001162">
    <property type="entry name" value="UvrC_RNase_H_dom"/>
</dbReference>
<dbReference type="GO" id="GO:0006289">
    <property type="term" value="P:nucleotide-excision repair"/>
    <property type="evidence" value="ECO:0007669"/>
    <property type="project" value="InterPro"/>
</dbReference>
<dbReference type="SUPFAM" id="SSF82771">
    <property type="entry name" value="GIY-YIG endonuclease"/>
    <property type="match status" value="1"/>
</dbReference>
<dbReference type="PROSITE" id="PS50165">
    <property type="entry name" value="UVRC"/>
    <property type="match status" value="1"/>
</dbReference>
<evidence type="ECO:0000256" key="6">
    <source>
        <dbReference type="SAM" id="Coils"/>
    </source>
</evidence>
<sequence length="440" mass="50785">MAVNVSKAPQTPGVYFFLDRKGKILYIGKATNLRSRLQSYFRKNAELEPVKRAMVNKIAGFRVQGTESEIEALILEAKLIKKNRPPYNVLLRDDKTYLSVGFTKEEFPRVVYVRRNTEGLETIIGPFTDAAALKKTLRLLRRIFPYAAHKGIPKHCLWYDLGLCPIPYKLPENKDQLSTLKKRYRRNIENIQAVLRGQKTDLLKKLEKEMGETAYKEDFEKAANIRDEIYGLARIFEHKTVLEAHHTRYKTRDTKLLGGLPPGLHSILPQNEPTTWRIEGYDISNIQGTAATASMVVFDGTRINTNGKTNLHKYLTPNKNEYRKFRIKTVVGANDVAMIKEVLMRRIRHTEWALPDIILIDGGKPQLNTALVALQGLRYRVQKKPLVLALAKKHEEIYVPDKKEPIGLPQNHPFRLLLMHVRDEAHRFARAYHHKLREIK</sequence>
<dbReference type="SUPFAM" id="SSF46600">
    <property type="entry name" value="C-terminal UvrC-binding domain of UvrB"/>
    <property type="match status" value="1"/>
</dbReference>
<dbReference type="AlphaFoldDB" id="A0A1G2PJM0"/>
<evidence type="ECO:0008006" key="12">
    <source>
        <dbReference type="Google" id="ProtNLM"/>
    </source>
</evidence>
<dbReference type="Pfam" id="PF08459">
    <property type="entry name" value="UvrC_RNaseH_dom"/>
    <property type="match status" value="1"/>
</dbReference>
<dbReference type="InterPro" id="IPR047296">
    <property type="entry name" value="GIY-YIG_UvrC_Cho"/>
</dbReference>
<keyword evidence="2" id="KW-0227">DNA damage</keyword>
<keyword evidence="1" id="KW-0963">Cytoplasm</keyword>
<feature type="domain" description="UvrC family homology region profile" evidence="9">
    <location>
        <begin position="239"/>
        <end position="370"/>
    </location>
</feature>
<gene>
    <name evidence="10" type="ORF">A2806_02240</name>
</gene>